<evidence type="ECO:0000256" key="5">
    <source>
        <dbReference type="ARBA" id="ARBA00022833"/>
    </source>
</evidence>
<keyword evidence="3 8" id="KW-0479">Metal-binding</keyword>
<feature type="region of interest" description="Disordered" evidence="10">
    <location>
        <begin position="229"/>
        <end position="274"/>
    </location>
</feature>
<dbReference type="GO" id="GO:0046872">
    <property type="term" value="F:metal ion binding"/>
    <property type="evidence" value="ECO:0007669"/>
    <property type="project" value="UniProtKB-KW"/>
</dbReference>
<dbReference type="AlphaFoldDB" id="A0A9P6WHD8"/>
<dbReference type="InterPro" id="IPR043701">
    <property type="entry name" value="Yju2"/>
</dbReference>
<feature type="region of interest" description="Disordered" evidence="10">
    <location>
        <begin position="1"/>
        <end position="36"/>
    </location>
</feature>
<name>A0A9P6WHD8_9ASCO</name>
<dbReference type="Proteomes" id="UP000697127">
    <property type="component" value="Unassembled WGS sequence"/>
</dbReference>
<evidence type="ECO:0000256" key="9">
    <source>
        <dbReference type="SAM" id="Coils"/>
    </source>
</evidence>
<dbReference type="GO" id="GO:0071006">
    <property type="term" value="C:U2-type catalytic step 1 spliceosome"/>
    <property type="evidence" value="ECO:0007669"/>
    <property type="project" value="UniProtKB-UniRule"/>
</dbReference>
<keyword evidence="6" id="KW-0508">mRNA splicing</keyword>
<feature type="binding site" evidence="8">
    <location>
        <position position="89"/>
    </location>
    <ligand>
        <name>Zn(2+)</name>
        <dbReference type="ChEBI" id="CHEBI:29105"/>
    </ligand>
</feature>
<comment type="similarity">
    <text evidence="8">Belongs to the CWC16 family. YJU2 subfamily.</text>
</comment>
<evidence type="ECO:0000256" key="7">
    <source>
        <dbReference type="ARBA" id="ARBA00023242"/>
    </source>
</evidence>
<comment type="function">
    <text evidence="8">Part of the spliceosome which catalyzes two sequential transesterification reactions, first the excision of the non-coding intron from pre-mRNA and then the ligation of the coding exons to form the mature mRNA. Plays a role in stabilizing the structure of the spliceosome catalytic core and docking of the branch helix into the active site, producing 5'-exon and lariat intron-3'-intermediates.</text>
</comment>
<dbReference type="OrthoDB" id="674963at2759"/>
<keyword evidence="5 8" id="KW-0862">Zinc</keyword>
<keyword evidence="9" id="KW-0175">Coiled coil</keyword>
<keyword evidence="7 8" id="KW-0539">Nucleus</keyword>
<comment type="caution">
    <text evidence="11">The sequence shown here is derived from an EMBL/GenBank/DDBJ whole genome shotgun (WGS) entry which is preliminary data.</text>
</comment>
<proteinExistence type="inferred from homology"/>
<feature type="binding site" evidence="8">
    <location>
        <position position="50"/>
    </location>
    <ligand>
        <name>Zn(2+)</name>
        <dbReference type="ChEBI" id="CHEBI:29105"/>
    </ligand>
</feature>
<feature type="binding site" evidence="8">
    <location>
        <position position="53"/>
    </location>
    <ligand>
        <name>Zn(2+)</name>
        <dbReference type="ChEBI" id="CHEBI:29105"/>
    </ligand>
</feature>
<keyword evidence="12" id="KW-1185">Reference proteome</keyword>
<evidence type="ECO:0000313" key="12">
    <source>
        <dbReference type="Proteomes" id="UP000697127"/>
    </source>
</evidence>
<comment type="subcellular location">
    <subcellularLocation>
        <location evidence="1 8">Nucleus</location>
    </subcellularLocation>
</comment>
<evidence type="ECO:0000256" key="1">
    <source>
        <dbReference type="ARBA" id="ARBA00004123"/>
    </source>
</evidence>
<feature type="compositionally biased region" description="Acidic residues" evidence="10">
    <location>
        <begin position="246"/>
        <end position="255"/>
    </location>
</feature>
<organism evidence="11 12">
    <name type="scientific">Pichia californica</name>
    <dbReference type="NCBI Taxonomy" id="460514"/>
    <lineage>
        <taxon>Eukaryota</taxon>
        <taxon>Fungi</taxon>
        <taxon>Dikarya</taxon>
        <taxon>Ascomycota</taxon>
        <taxon>Saccharomycotina</taxon>
        <taxon>Pichiomycetes</taxon>
        <taxon>Pichiales</taxon>
        <taxon>Pichiaceae</taxon>
        <taxon>Pichia</taxon>
    </lineage>
</organism>
<dbReference type="PANTHER" id="PTHR12111:SF1">
    <property type="entry name" value="SPLICING FACTOR YJU2"/>
    <property type="match status" value="1"/>
</dbReference>
<evidence type="ECO:0000256" key="6">
    <source>
        <dbReference type="ARBA" id="ARBA00023187"/>
    </source>
</evidence>
<comment type="subunit">
    <text evidence="8">Component of the spliceosome. Present in the activated B complex, the catalytically activated B* complex which catalyzes the branching, the catalytic step 1 C complex catalyzing the exon ligation, and the postcatalytic P complex containing the ligated exons (mRNA) and the excised lariat intron.</text>
</comment>
<reference evidence="11" key="1">
    <citation type="submission" date="2020-11" db="EMBL/GenBank/DDBJ databases">
        <title>Kefir isolates.</title>
        <authorList>
            <person name="Marcisauskas S."/>
            <person name="Kim Y."/>
            <person name="Blasche S."/>
        </authorList>
    </citation>
    <scope>NUCLEOTIDE SEQUENCE</scope>
    <source>
        <strain evidence="11">Olga-1</strain>
    </source>
</reference>
<dbReference type="HAMAP" id="MF_03226">
    <property type="entry name" value="YJU2"/>
    <property type="match status" value="1"/>
</dbReference>
<evidence type="ECO:0000313" key="11">
    <source>
        <dbReference type="EMBL" id="KAG0686997.1"/>
    </source>
</evidence>
<feature type="binding site" evidence="8">
    <location>
        <position position="86"/>
    </location>
    <ligand>
        <name>Zn(2+)</name>
        <dbReference type="ChEBI" id="CHEBI:29105"/>
    </ligand>
</feature>
<accession>A0A9P6WHD8</accession>
<dbReference type="PANTHER" id="PTHR12111">
    <property type="entry name" value="SPLICING FACTOR YJU2"/>
    <property type="match status" value="1"/>
</dbReference>
<dbReference type="Pfam" id="PF04502">
    <property type="entry name" value="Saf4_Yju2"/>
    <property type="match status" value="1"/>
</dbReference>
<keyword evidence="4 8" id="KW-0747">Spliceosome</keyword>
<evidence type="ECO:0000256" key="2">
    <source>
        <dbReference type="ARBA" id="ARBA00022664"/>
    </source>
</evidence>
<evidence type="ECO:0000256" key="3">
    <source>
        <dbReference type="ARBA" id="ARBA00022723"/>
    </source>
</evidence>
<evidence type="ECO:0000256" key="4">
    <source>
        <dbReference type="ARBA" id="ARBA00022728"/>
    </source>
</evidence>
<feature type="coiled-coil region" evidence="9">
    <location>
        <begin position="156"/>
        <end position="203"/>
    </location>
</feature>
<protein>
    <recommendedName>
        <fullName evidence="8">Splicing factor YJU2</fullName>
    </recommendedName>
</protein>
<gene>
    <name evidence="11" type="ORF">C6P40_003051</name>
</gene>
<keyword evidence="2" id="KW-0507">mRNA processing</keyword>
<feature type="compositionally biased region" description="Basic and acidic residues" evidence="10">
    <location>
        <begin position="16"/>
        <end position="35"/>
    </location>
</feature>
<dbReference type="GO" id="GO:0000349">
    <property type="term" value="P:generation of catalytic spliceosome for first transesterification step"/>
    <property type="evidence" value="ECO:0007669"/>
    <property type="project" value="UniProtKB-UniRule"/>
</dbReference>
<sequence length="294" mass="34295">MSERKNINRYYPPDVDPSKVKFGEKKSRKGKDGKLKAQSVRMMAPFSMKCLKCNEYIAQSRKFNARKEITDRNYLDIKIIKFSLRCPKCYGEMTFETDPKNGDYQCISGCKKNYEKPKEVKNNESIDEMITRLDKEVEEDERIKELERKGGKKNGLIGEETGMEQLEKRLIEQQKERERIEGLQELQEQMETLENQRTKLHNQGKFSLNANNDEILDIEAKEAFNEYKKSSMNSTNKEGLINGYSDDSDSENDNDSDNKKNLKDNYTQTKISTNKRPLNSVKGIIKRKKLKIIV</sequence>
<evidence type="ECO:0000256" key="10">
    <source>
        <dbReference type="SAM" id="MobiDB-lite"/>
    </source>
</evidence>
<dbReference type="InterPro" id="IPR007590">
    <property type="entry name" value="Saf4/Yju2"/>
</dbReference>
<evidence type="ECO:0000256" key="8">
    <source>
        <dbReference type="HAMAP-Rule" id="MF_03226"/>
    </source>
</evidence>
<dbReference type="EMBL" id="PUHW01000335">
    <property type="protein sequence ID" value="KAG0686997.1"/>
    <property type="molecule type" value="Genomic_DNA"/>
</dbReference>